<dbReference type="AlphaFoldDB" id="A0A7U6JIH5"/>
<comment type="catalytic activity">
    <reaction evidence="1">
        <text>[protein]-peptidylproline (omega=180) = [protein]-peptidylproline (omega=0)</text>
        <dbReference type="Rhea" id="RHEA:16237"/>
        <dbReference type="Rhea" id="RHEA-COMP:10747"/>
        <dbReference type="Rhea" id="RHEA-COMP:10748"/>
        <dbReference type="ChEBI" id="CHEBI:83833"/>
        <dbReference type="ChEBI" id="CHEBI:83834"/>
        <dbReference type="EC" id="5.2.1.8"/>
    </reaction>
</comment>
<sequence length="298" mass="32588">MKKTMNIKLKTLVAALAMSALLPTLTQAEDKTAPTAAKPLTPQTIVTINGDAVSDLEVLAFNALQGNQNKLDSQQAQVQLLNQLVNTTLLAQAARKEGIDKLPQVGAALKMARIQVLAEAKVNDYFAKHPVSDEEIKAAYDKKFTKEALQEYKVSHILVKEEQEAKDIISSLEKGEDFHKLAKVHSLDSSKDAGGELGWVGRNQVVKPFGDAMSSLEKGKYSKTPVKSQFGWHIILVEDVRAQEPPPLDQVKEQFRAQLQQQQLAKLVTEMRNQAKVEVAGAEKPAEKAAPAPTPPAK</sequence>
<evidence type="ECO:0000259" key="10">
    <source>
        <dbReference type="PROSITE" id="PS50198"/>
    </source>
</evidence>
<feature type="compositionally biased region" description="Low complexity" evidence="8">
    <location>
        <begin position="278"/>
        <end position="291"/>
    </location>
</feature>
<keyword evidence="6 7" id="KW-0413">Isomerase</keyword>
<feature type="chain" id="PRO_5031460330" description="peptidylprolyl isomerase" evidence="9">
    <location>
        <begin position="29"/>
        <end position="298"/>
    </location>
</feature>
<dbReference type="Gene3D" id="3.10.50.40">
    <property type="match status" value="1"/>
</dbReference>
<dbReference type="SUPFAM" id="SSF109998">
    <property type="entry name" value="Triger factor/SurA peptide-binding domain-like"/>
    <property type="match status" value="1"/>
</dbReference>
<evidence type="ECO:0000256" key="4">
    <source>
        <dbReference type="ARBA" id="ARBA00022729"/>
    </source>
</evidence>
<dbReference type="InterPro" id="IPR000297">
    <property type="entry name" value="PPIase_PpiC"/>
</dbReference>
<evidence type="ECO:0000256" key="6">
    <source>
        <dbReference type="ARBA" id="ARBA00023235"/>
    </source>
</evidence>
<dbReference type="InterPro" id="IPR050245">
    <property type="entry name" value="PrsA_foldase"/>
</dbReference>
<dbReference type="OrthoDB" id="7026509at2"/>
<evidence type="ECO:0000256" key="5">
    <source>
        <dbReference type="ARBA" id="ARBA00023110"/>
    </source>
</evidence>
<dbReference type="InterPro" id="IPR027304">
    <property type="entry name" value="Trigger_fact/SurA_dom_sf"/>
</dbReference>
<dbReference type="EC" id="5.2.1.8" evidence="3"/>
<dbReference type="KEGG" id="tbn:TBH_C1883"/>
<dbReference type="Proteomes" id="UP000031631">
    <property type="component" value="Chromosome"/>
</dbReference>
<evidence type="ECO:0000256" key="8">
    <source>
        <dbReference type="SAM" id="MobiDB-lite"/>
    </source>
</evidence>
<dbReference type="SUPFAM" id="SSF54534">
    <property type="entry name" value="FKBP-like"/>
    <property type="match status" value="1"/>
</dbReference>
<dbReference type="InterPro" id="IPR046357">
    <property type="entry name" value="PPIase_dom_sf"/>
</dbReference>
<name>A0A7U6JIH5_9GAMM</name>
<dbReference type="PANTHER" id="PTHR47245">
    <property type="entry name" value="PEPTIDYLPROLYL ISOMERASE"/>
    <property type="match status" value="1"/>
</dbReference>
<evidence type="ECO:0000313" key="12">
    <source>
        <dbReference type="Proteomes" id="UP000031631"/>
    </source>
</evidence>
<evidence type="ECO:0000256" key="2">
    <source>
        <dbReference type="ARBA" id="ARBA00007656"/>
    </source>
</evidence>
<feature type="region of interest" description="Disordered" evidence="8">
    <location>
        <begin position="278"/>
        <end position="298"/>
    </location>
</feature>
<keyword evidence="4 9" id="KW-0732">Signal</keyword>
<dbReference type="GO" id="GO:0003755">
    <property type="term" value="F:peptidyl-prolyl cis-trans isomerase activity"/>
    <property type="evidence" value="ECO:0007669"/>
    <property type="project" value="UniProtKB-KW"/>
</dbReference>
<dbReference type="EMBL" id="AP012273">
    <property type="protein sequence ID" value="BAO44798.1"/>
    <property type="molecule type" value="Genomic_DNA"/>
</dbReference>
<feature type="domain" description="PpiC" evidence="10">
    <location>
        <begin position="149"/>
        <end position="239"/>
    </location>
</feature>
<dbReference type="PROSITE" id="PS50198">
    <property type="entry name" value="PPIC_PPIASE_2"/>
    <property type="match status" value="1"/>
</dbReference>
<comment type="similarity">
    <text evidence="2">Belongs to the PpiC/parvulin rotamase family.</text>
</comment>
<reference evidence="11 12" key="1">
    <citation type="journal article" date="2014" name="PLoS ONE">
        <title>Physiological and genomic features of a novel sulfur-oxidizing gammaproteobacterium belonging to a previously uncultivated symbiotic lineage isolated from a hydrothermal vent.</title>
        <authorList>
            <person name="Nunoura T."/>
            <person name="Takaki Y."/>
            <person name="Kazama H."/>
            <person name="Kakuta J."/>
            <person name="Shimamura S."/>
            <person name="Makita H."/>
            <person name="Hirai M."/>
            <person name="Miyazaki M."/>
            <person name="Takai K."/>
        </authorList>
    </citation>
    <scope>NUCLEOTIDE SEQUENCE [LARGE SCALE GENOMIC DNA]</scope>
    <source>
        <strain evidence="11 12">Hiromi1</strain>
    </source>
</reference>
<feature type="signal peptide" evidence="9">
    <location>
        <begin position="1"/>
        <end position="28"/>
    </location>
</feature>
<gene>
    <name evidence="11" type="ORF">TBH_C1883</name>
</gene>
<accession>A0A7U6JIH5</accession>
<keyword evidence="5 7" id="KW-0697">Rotamase</keyword>
<evidence type="ECO:0000256" key="9">
    <source>
        <dbReference type="SAM" id="SignalP"/>
    </source>
</evidence>
<dbReference type="Gene3D" id="1.10.8.1040">
    <property type="match status" value="1"/>
</dbReference>
<evidence type="ECO:0000313" key="11">
    <source>
        <dbReference type="EMBL" id="BAO44798.1"/>
    </source>
</evidence>
<proteinExistence type="inferred from homology"/>
<evidence type="ECO:0000256" key="1">
    <source>
        <dbReference type="ARBA" id="ARBA00000971"/>
    </source>
</evidence>
<protein>
    <recommendedName>
        <fullName evidence="3">peptidylprolyl isomerase</fullName>
        <ecNumber evidence="3">5.2.1.8</ecNumber>
    </recommendedName>
</protein>
<evidence type="ECO:0000256" key="3">
    <source>
        <dbReference type="ARBA" id="ARBA00013194"/>
    </source>
</evidence>
<organism evidence="11 12">
    <name type="scientific">Thiolapillus brandeum</name>
    <dbReference type="NCBI Taxonomy" id="1076588"/>
    <lineage>
        <taxon>Bacteria</taxon>
        <taxon>Pseudomonadati</taxon>
        <taxon>Pseudomonadota</taxon>
        <taxon>Gammaproteobacteria</taxon>
        <taxon>Chromatiales</taxon>
        <taxon>Sedimenticolaceae</taxon>
        <taxon>Thiolapillus</taxon>
    </lineage>
</organism>
<keyword evidence="12" id="KW-1185">Reference proteome</keyword>
<dbReference type="Pfam" id="PF13145">
    <property type="entry name" value="Rotamase_2"/>
    <property type="match status" value="1"/>
</dbReference>
<evidence type="ECO:0000256" key="7">
    <source>
        <dbReference type="PROSITE-ProRule" id="PRU00278"/>
    </source>
</evidence>
<dbReference type="PANTHER" id="PTHR47245:SF1">
    <property type="entry name" value="FOLDASE PROTEIN PRSA"/>
    <property type="match status" value="1"/>
</dbReference>